<keyword evidence="2" id="KW-1185">Reference proteome</keyword>
<evidence type="ECO:0000313" key="2">
    <source>
        <dbReference type="Proteomes" id="UP000029921"/>
    </source>
</evidence>
<sequence>MNCLDKKKSISIEENNEIDETIIKNAIKDIEYSPSKFARIPSVSHLPEVAKKIHSLAPTMTECRIPIFVPLTKVSETSDIYLDFKKNKGVRKLDTPWGKAFVRGRVLLTQTHRDILDSAIICAEKISYSQIDGSIQVYFYANKALEYYSDKKGSRNTEWLVTMLEQIRDTVIKYQSKSENGRRNISFDFNIIRRIVFSESNGMFFLEFDPSYVAFYQTEMSVCYKSIMPEILSCESGIVKSMIRFFVTHKEITIGLDKLLESVGCPLDLETQSRKYYRVINSIEESRELLEGLGITYNKKERIFTFKRQDNVFIQGSSLQSPNKEIAIKALSKSTQEKNEWQIPPLSTLKKSKSSKAKVFQEPSLFPEEFLA</sequence>
<name>A0A4U8T291_9HELI</name>
<evidence type="ECO:0000313" key="1">
    <source>
        <dbReference type="EMBL" id="TLD93443.1"/>
    </source>
</evidence>
<protein>
    <submittedName>
        <fullName evidence="1">Uncharacterized protein</fullName>
    </submittedName>
</protein>
<organism evidence="1 2">
    <name type="scientific">Helicobacter magdeburgensis</name>
    <dbReference type="NCBI Taxonomy" id="471858"/>
    <lineage>
        <taxon>Bacteria</taxon>
        <taxon>Pseudomonadati</taxon>
        <taxon>Campylobacterota</taxon>
        <taxon>Epsilonproteobacteria</taxon>
        <taxon>Campylobacterales</taxon>
        <taxon>Helicobacteraceae</taxon>
        <taxon>Helicobacter</taxon>
    </lineage>
</organism>
<reference evidence="1 2" key="1">
    <citation type="journal article" date="2014" name="Genome Announc.">
        <title>Draft genome sequences of eight enterohepatic helicobacter species isolated from both laboratory and wild rodents.</title>
        <authorList>
            <person name="Sheh A."/>
            <person name="Shen Z."/>
            <person name="Fox J.G."/>
        </authorList>
    </citation>
    <scope>NUCLEOTIDE SEQUENCE [LARGE SCALE GENOMIC DNA]</scope>
    <source>
        <strain evidence="1 2">MIT 96-1001</strain>
    </source>
</reference>
<comment type="caution">
    <text evidence="1">The sequence shown here is derived from an EMBL/GenBank/DDBJ whole genome shotgun (WGS) entry which is preliminary data.</text>
</comment>
<dbReference type="RefSeq" id="WP_034588788.1">
    <property type="nucleotide sequence ID" value="NZ_JRPE02000002.1"/>
</dbReference>
<dbReference type="EMBL" id="JRPE02000002">
    <property type="protein sequence ID" value="TLD93443.1"/>
    <property type="molecule type" value="Genomic_DNA"/>
</dbReference>
<accession>A0A4U8T291</accession>
<dbReference type="Proteomes" id="UP000029921">
    <property type="component" value="Unassembled WGS sequence"/>
</dbReference>
<proteinExistence type="predicted"/>
<gene>
    <name evidence="1" type="ORF">LS74_001565</name>
</gene>
<dbReference type="AlphaFoldDB" id="A0A4U8T291"/>